<comment type="caution">
    <text evidence="1">The sequence shown here is derived from an EMBL/GenBank/DDBJ whole genome shotgun (WGS) entry which is preliminary data.</text>
</comment>
<dbReference type="InterPro" id="IPR007485">
    <property type="entry name" value="LPS_assembly_LptE"/>
</dbReference>
<accession>A0A7C1SGB1</accession>
<dbReference type="AlphaFoldDB" id="A0A7C1SGB1"/>
<dbReference type="GO" id="GO:0019867">
    <property type="term" value="C:outer membrane"/>
    <property type="evidence" value="ECO:0007669"/>
    <property type="project" value="InterPro"/>
</dbReference>
<protein>
    <recommendedName>
        <fullName evidence="2">LptE family protein</fullName>
    </recommendedName>
</protein>
<dbReference type="Gene3D" id="3.30.160.150">
    <property type="entry name" value="Lipoprotein like domain"/>
    <property type="match status" value="1"/>
</dbReference>
<gene>
    <name evidence="1" type="ORF">ENP94_01900</name>
</gene>
<evidence type="ECO:0008006" key="2">
    <source>
        <dbReference type="Google" id="ProtNLM"/>
    </source>
</evidence>
<dbReference type="Pfam" id="PF04390">
    <property type="entry name" value="LptE"/>
    <property type="match status" value="1"/>
</dbReference>
<proteinExistence type="predicted"/>
<dbReference type="GO" id="GO:0043165">
    <property type="term" value="P:Gram-negative-bacterium-type cell outer membrane assembly"/>
    <property type="evidence" value="ECO:0007669"/>
    <property type="project" value="InterPro"/>
</dbReference>
<name>A0A7C1SGB1_UNCW3</name>
<reference evidence="1" key="1">
    <citation type="journal article" date="2020" name="mSystems">
        <title>Genome- and Community-Level Interaction Insights into Carbon Utilization and Element Cycling Functions of Hydrothermarchaeota in Hydrothermal Sediment.</title>
        <authorList>
            <person name="Zhou Z."/>
            <person name="Liu Y."/>
            <person name="Xu W."/>
            <person name="Pan J."/>
            <person name="Luo Z.H."/>
            <person name="Li M."/>
        </authorList>
    </citation>
    <scope>NUCLEOTIDE SEQUENCE [LARGE SCALE GENOMIC DNA]</scope>
    <source>
        <strain evidence="1">SpSt-265</strain>
    </source>
</reference>
<organism evidence="1">
    <name type="scientific">candidate division WOR-3 bacterium</name>
    <dbReference type="NCBI Taxonomy" id="2052148"/>
    <lineage>
        <taxon>Bacteria</taxon>
        <taxon>Bacteria division WOR-3</taxon>
    </lineage>
</organism>
<evidence type="ECO:0000313" key="1">
    <source>
        <dbReference type="EMBL" id="HEA86747.1"/>
    </source>
</evidence>
<sequence>MVCRQLVKWAVVFIAVNGCGYSARSFLPSHVRTIALKSVENSTTQPGLAEELLLKLPVAFNSDRNLRISSLDQSDLILQVLINGFSRTANAYDAAQNIIAYEITVSAQVDVHDQSRNEPFYSGTVTSRISYDPATKTDEAAITEAIGKLAQEIVRQIVTAW</sequence>
<dbReference type="EMBL" id="DSLG01000002">
    <property type="protein sequence ID" value="HEA86747.1"/>
    <property type="molecule type" value="Genomic_DNA"/>
</dbReference>